<evidence type="ECO:0000313" key="2">
    <source>
        <dbReference type="Proteomes" id="UP000677305"/>
    </source>
</evidence>
<organism evidence="1 2">
    <name type="scientific">Vallitalea guaymasensis</name>
    <dbReference type="NCBI Taxonomy" id="1185412"/>
    <lineage>
        <taxon>Bacteria</taxon>
        <taxon>Bacillati</taxon>
        <taxon>Bacillota</taxon>
        <taxon>Clostridia</taxon>
        <taxon>Lachnospirales</taxon>
        <taxon>Vallitaleaceae</taxon>
        <taxon>Vallitalea</taxon>
    </lineage>
</organism>
<evidence type="ECO:0000313" key="1">
    <source>
        <dbReference type="EMBL" id="QUH30809.1"/>
    </source>
</evidence>
<keyword evidence="2" id="KW-1185">Reference proteome</keyword>
<dbReference type="KEGG" id="vgu:HYG85_18540"/>
<accession>A0A8J8MD20</accession>
<dbReference type="AlphaFoldDB" id="A0A8J8MD20"/>
<sequence length="342" mass="38066">MKKLLQRLTEYNSISIIGMDKNVGKTTTLNFIINKARGRYTLGLTSIGRDGEEKDMVTGTNKPKIYIGKNTFVATAKKCLMTSDVTMEIIDTTGIDTPMGEIIIIRSLSDGYIELAGPSVNNYMKDICIKLKDYGSDYVLCDGAVSRKTFASPTITDGTILCTGASLSNDINKVVYETVHTVNLLSIKENEDINLLNLLKENRDYKVCLVDKDYGIRNLPVLTALEASGDIVNNINEHTKYVVIKGIISDRLLQGIIGSTQLYKQIKFIIEDGTKMFVSKKEYDIFLRSGGTIEALKKINLIGVTVNPVSPYGYEFDKDRLKSLISGEINLPVYNVMDDEKY</sequence>
<reference evidence="1 2" key="1">
    <citation type="submission" date="2020-07" db="EMBL/GenBank/DDBJ databases">
        <title>Vallitalea guaymasensis genome.</title>
        <authorList>
            <person name="Postec A."/>
        </authorList>
    </citation>
    <scope>NUCLEOTIDE SEQUENCE [LARGE SCALE GENOMIC DNA]</scope>
    <source>
        <strain evidence="1 2">Ra1766G1</strain>
    </source>
</reference>
<dbReference type="EMBL" id="CP058561">
    <property type="protein sequence ID" value="QUH30809.1"/>
    <property type="molecule type" value="Genomic_DNA"/>
</dbReference>
<proteinExistence type="predicted"/>
<name>A0A8J8MD20_9FIRM</name>
<gene>
    <name evidence="1" type="ORF">HYG85_18540</name>
</gene>
<dbReference type="RefSeq" id="WP_212690929.1">
    <property type="nucleotide sequence ID" value="NZ_CP058561.1"/>
</dbReference>
<protein>
    <submittedName>
        <fullName evidence="1">Uncharacterized protein</fullName>
    </submittedName>
</protein>
<dbReference type="Proteomes" id="UP000677305">
    <property type="component" value="Chromosome"/>
</dbReference>